<evidence type="ECO:0000313" key="2">
    <source>
        <dbReference type="EMBL" id="OAP64505.1"/>
    </source>
</evidence>
<name>A0A178ZZV0_9EURO</name>
<sequence length="252" mass="27560">MDRQLDWIISPPNDPALPEHPPCATRLPQFSSQFHNDVVHTTDGSSRLDTALAQSLECTNQATDEKETKFPSAVWSDGSELAGLTTPESMWLSLSEGQNDHENLPSDDILGQLTDLQARPSSVQNFARVLGSYIGSMSSSHPRFDLSGDDVHEQTAEPQPWHNGGPLASFFPSGIPSNTGQDPLQQWLDESNSADLFTLNDDGALWIWGEKQEVQLPLNDMEDTGSSETSAMKNEVSSDGHRSQRTGITSVI</sequence>
<dbReference type="EMBL" id="LVYI01000001">
    <property type="protein sequence ID" value="OAP64505.1"/>
    <property type="molecule type" value="Genomic_DNA"/>
</dbReference>
<dbReference type="GeneID" id="30004647"/>
<comment type="caution">
    <text evidence="2">The sequence shown here is derived from an EMBL/GenBank/DDBJ whole genome shotgun (WGS) entry which is preliminary data.</text>
</comment>
<evidence type="ECO:0000256" key="1">
    <source>
        <dbReference type="SAM" id="MobiDB-lite"/>
    </source>
</evidence>
<feature type="compositionally biased region" description="Polar residues" evidence="1">
    <location>
        <begin position="226"/>
        <end position="235"/>
    </location>
</feature>
<dbReference type="Proteomes" id="UP000078343">
    <property type="component" value="Unassembled WGS sequence"/>
</dbReference>
<keyword evidence="3" id="KW-1185">Reference proteome</keyword>
<accession>A0A178ZZV0</accession>
<protein>
    <submittedName>
        <fullName evidence="2">Uncharacterized protein</fullName>
    </submittedName>
</protein>
<reference evidence="2 3" key="1">
    <citation type="submission" date="2016-04" db="EMBL/GenBank/DDBJ databases">
        <title>Draft genome of Fonsecaea erecta CBS 125763.</title>
        <authorList>
            <person name="Weiss V.A."/>
            <person name="Vicente V.A."/>
            <person name="Raittz R.T."/>
            <person name="Moreno L.F."/>
            <person name="De Souza E.M."/>
            <person name="Pedrosa F.O."/>
            <person name="Steffens M.B."/>
            <person name="Faoro H."/>
            <person name="Tadra-Sfeir M.Z."/>
            <person name="Najafzadeh M.J."/>
            <person name="Felipe M.S."/>
            <person name="Teixeira M."/>
            <person name="Sun J."/>
            <person name="Xi L."/>
            <person name="Gomes R."/>
            <person name="De Azevedo C.M."/>
            <person name="Salgado C.G."/>
            <person name="Da Silva M.B."/>
            <person name="Nascimento M.F."/>
            <person name="Queiroz-Telles F."/>
            <person name="Attili D.S."/>
            <person name="Gorbushina A."/>
        </authorList>
    </citation>
    <scope>NUCLEOTIDE SEQUENCE [LARGE SCALE GENOMIC DNA]</scope>
    <source>
        <strain evidence="2 3">CBS 125763</strain>
    </source>
</reference>
<dbReference type="OrthoDB" id="4143424at2759"/>
<organism evidence="2 3">
    <name type="scientific">Fonsecaea erecta</name>
    <dbReference type="NCBI Taxonomy" id="1367422"/>
    <lineage>
        <taxon>Eukaryota</taxon>
        <taxon>Fungi</taxon>
        <taxon>Dikarya</taxon>
        <taxon>Ascomycota</taxon>
        <taxon>Pezizomycotina</taxon>
        <taxon>Eurotiomycetes</taxon>
        <taxon>Chaetothyriomycetidae</taxon>
        <taxon>Chaetothyriales</taxon>
        <taxon>Herpotrichiellaceae</taxon>
        <taxon>Fonsecaea</taxon>
    </lineage>
</organism>
<evidence type="ECO:0000313" key="3">
    <source>
        <dbReference type="Proteomes" id="UP000078343"/>
    </source>
</evidence>
<dbReference type="AlphaFoldDB" id="A0A178ZZV0"/>
<gene>
    <name evidence="2" type="ORF">AYL99_00477</name>
</gene>
<feature type="region of interest" description="Disordered" evidence="1">
    <location>
        <begin position="220"/>
        <end position="252"/>
    </location>
</feature>
<proteinExistence type="predicted"/>
<dbReference type="RefSeq" id="XP_018697872.1">
    <property type="nucleotide sequence ID" value="XM_018831993.1"/>
</dbReference>